<accession>A0AAD8A3A2</accession>
<proteinExistence type="inferred from homology"/>
<keyword evidence="4 9" id="KW-1133">Transmembrane helix</keyword>
<evidence type="ECO:0000313" key="11">
    <source>
        <dbReference type="EMBL" id="KAJ9591654.1"/>
    </source>
</evidence>
<keyword evidence="9" id="KW-0256">Endoplasmic reticulum</keyword>
<feature type="domain" description="3-oxo-5-alpha-steroid 4-dehydrogenase C-terminal" evidence="10">
    <location>
        <begin position="15"/>
        <end position="128"/>
    </location>
</feature>
<evidence type="ECO:0000256" key="5">
    <source>
        <dbReference type="ARBA" id="ARBA00023136"/>
    </source>
</evidence>
<evidence type="ECO:0000256" key="1">
    <source>
        <dbReference type="ARBA" id="ARBA00004127"/>
    </source>
</evidence>
<evidence type="ECO:0000256" key="9">
    <source>
        <dbReference type="RuleBase" id="RU367081"/>
    </source>
</evidence>
<comment type="catalytic activity">
    <reaction evidence="8 9">
        <text>a di-trans,poly-cis-dolichal + NADP(+) = a di-trans,poly-cis-polyprenal + NADPH + H(+)</text>
        <dbReference type="Rhea" id="RHEA:80727"/>
        <dbReference type="Rhea" id="RHEA-COMP:19536"/>
        <dbReference type="Rhea" id="RHEA-COMP:19537"/>
        <dbReference type="ChEBI" id="CHEBI:15378"/>
        <dbReference type="ChEBI" id="CHEBI:57783"/>
        <dbReference type="ChEBI" id="CHEBI:58349"/>
        <dbReference type="ChEBI" id="CHEBI:231623"/>
        <dbReference type="ChEBI" id="CHEBI:231637"/>
        <dbReference type="EC" id="1.3.1.94"/>
    </reaction>
    <physiologicalReaction direction="right-to-left" evidence="8 9">
        <dbReference type="Rhea" id="RHEA:80729"/>
    </physiologicalReaction>
</comment>
<dbReference type="GO" id="GO:0016095">
    <property type="term" value="P:polyprenol catabolic process"/>
    <property type="evidence" value="ECO:0007669"/>
    <property type="project" value="UniProtKB-UniRule"/>
</dbReference>
<dbReference type="PANTHER" id="PTHR14624">
    <property type="entry name" value="DFG10 PROTEIN"/>
    <property type="match status" value="1"/>
</dbReference>
<dbReference type="GO" id="GO:0005789">
    <property type="term" value="C:endoplasmic reticulum membrane"/>
    <property type="evidence" value="ECO:0007669"/>
    <property type="project" value="UniProtKB-SubCell"/>
</dbReference>
<comment type="subcellular location">
    <subcellularLocation>
        <location evidence="1">Endomembrane system</location>
        <topology evidence="1">Multi-pass membrane protein</topology>
    </subcellularLocation>
    <subcellularLocation>
        <location evidence="9">Endoplasmic reticulum membrane</location>
    </subcellularLocation>
</comment>
<dbReference type="InterPro" id="IPR039698">
    <property type="entry name" value="Dfg10/SRD5A3"/>
</dbReference>
<comment type="caution">
    <text evidence="11">The sequence shown here is derived from an EMBL/GenBank/DDBJ whole genome shotgun (WGS) entry which is preliminary data.</text>
</comment>
<evidence type="ECO:0000256" key="3">
    <source>
        <dbReference type="ARBA" id="ARBA00022692"/>
    </source>
</evidence>
<dbReference type="EMBL" id="JASPKZ010003861">
    <property type="protein sequence ID" value="KAJ9591654.1"/>
    <property type="molecule type" value="Genomic_DNA"/>
</dbReference>
<dbReference type="AlphaFoldDB" id="A0AAD8A3A2"/>
<feature type="transmembrane region" description="Helical" evidence="9">
    <location>
        <begin position="12"/>
        <end position="29"/>
    </location>
</feature>
<comment type="caution">
    <text evidence="9">Lacks conserved residue(s) required for the propagation of feature annotation.</text>
</comment>
<evidence type="ECO:0000256" key="8">
    <source>
        <dbReference type="ARBA" id="ARBA00049427"/>
    </source>
</evidence>
<gene>
    <name evidence="11" type="ORF">L9F63_001799</name>
</gene>
<evidence type="ECO:0000256" key="6">
    <source>
        <dbReference type="ARBA" id="ARBA00046320"/>
    </source>
</evidence>
<keyword evidence="12" id="KW-1185">Reference proteome</keyword>
<keyword evidence="5 9" id="KW-0472">Membrane</keyword>
<evidence type="ECO:0000256" key="4">
    <source>
        <dbReference type="ARBA" id="ARBA00022989"/>
    </source>
</evidence>
<sequence length="128" mass="14881">LSVKLPLKDVTLGNIYGCFLFMWAFYHQYKAAVLLANLRKNKKGSIVTLEHRIPAGDLFDFVSSPHNFAEIVMYLAIMFILWGSSTWPFVFLWVLSNQVETALLTHWWYKSTFKDYPASRKAIIPYVL</sequence>
<evidence type="ECO:0000256" key="7">
    <source>
        <dbReference type="ARBA" id="ARBA00047186"/>
    </source>
</evidence>
<dbReference type="Proteomes" id="UP001233999">
    <property type="component" value="Unassembled WGS sequence"/>
</dbReference>
<evidence type="ECO:0000313" key="12">
    <source>
        <dbReference type="Proteomes" id="UP001233999"/>
    </source>
</evidence>
<evidence type="ECO:0000259" key="10">
    <source>
        <dbReference type="Pfam" id="PF02544"/>
    </source>
</evidence>
<comment type="function">
    <text evidence="9">Plays a key role in early steps of protein N-linked glycosylation by being involved in the conversion of polyprenol into dolichol. Acts as a polyprenal reductase that mediates the reduction of polyprenal into dolichal in a NADP-dependent mechanism. Dolichols are required for the synthesis of dolichol-linked monosaccharides and the oligosaccharide precursor used for N-glycosylation.</text>
</comment>
<dbReference type="GO" id="GO:0006488">
    <property type="term" value="P:dolichol-linked oligosaccharide biosynthetic process"/>
    <property type="evidence" value="ECO:0007669"/>
    <property type="project" value="UniProtKB-UniRule"/>
</dbReference>
<feature type="transmembrane region" description="Helical" evidence="9">
    <location>
        <begin position="71"/>
        <end position="95"/>
    </location>
</feature>
<organism evidence="11 12">
    <name type="scientific">Diploptera punctata</name>
    <name type="common">Pacific beetle cockroach</name>
    <dbReference type="NCBI Taxonomy" id="6984"/>
    <lineage>
        <taxon>Eukaryota</taxon>
        <taxon>Metazoa</taxon>
        <taxon>Ecdysozoa</taxon>
        <taxon>Arthropoda</taxon>
        <taxon>Hexapoda</taxon>
        <taxon>Insecta</taxon>
        <taxon>Pterygota</taxon>
        <taxon>Neoptera</taxon>
        <taxon>Polyneoptera</taxon>
        <taxon>Dictyoptera</taxon>
        <taxon>Blattodea</taxon>
        <taxon>Blaberoidea</taxon>
        <taxon>Blaberidae</taxon>
        <taxon>Diplopterinae</taxon>
        <taxon>Diploptera</taxon>
    </lineage>
</organism>
<dbReference type="InterPro" id="IPR001104">
    <property type="entry name" value="3-oxo-5_a-steroid_4-DH_C"/>
</dbReference>
<reference evidence="11" key="1">
    <citation type="journal article" date="2023" name="IScience">
        <title>Live-bearing cockroach genome reveals convergent evolutionary mechanisms linked to viviparity in insects and beyond.</title>
        <authorList>
            <person name="Fouks B."/>
            <person name="Harrison M.C."/>
            <person name="Mikhailova A.A."/>
            <person name="Marchal E."/>
            <person name="English S."/>
            <person name="Carruthers M."/>
            <person name="Jennings E.C."/>
            <person name="Chiamaka E.L."/>
            <person name="Frigard R.A."/>
            <person name="Pippel M."/>
            <person name="Attardo G.M."/>
            <person name="Benoit J.B."/>
            <person name="Bornberg-Bauer E."/>
            <person name="Tobe S.S."/>
        </authorList>
    </citation>
    <scope>NUCLEOTIDE SEQUENCE</scope>
    <source>
        <strain evidence="11">Stay&amp;Tobe</strain>
    </source>
</reference>
<keyword evidence="9" id="KW-0521">NADP</keyword>
<feature type="non-terminal residue" evidence="11">
    <location>
        <position position="128"/>
    </location>
</feature>
<protein>
    <recommendedName>
        <fullName evidence="7 9">Polyprenal reductase</fullName>
        <ecNumber evidence="2 9">1.3.1.94</ecNumber>
    </recommendedName>
</protein>
<reference evidence="11" key="2">
    <citation type="submission" date="2023-05" db="EMBL/GenBank/DDBJ databases">
        <authorList>
            <person name="Fouks B."/>
        </authorList>
    </citation>
    <scope>NUCLEOTIDE SEQUENCE</scope>
    <source>
        <strain evidence="11">Stay&amp;Tobe</strain>
        <tissue evidence="11">Testes</tissue>
    </source>
</reference>
<keyword evidence="9" id="KW-0560">Oxidoreductase</keyword>
<dbReference type="GO" id="GO:0003865">
    <property type="term" value="F:3-oxo-5-alpha-steroid 4-dehydrogenase activity"/>
    <property type="evidence" value="ECO:0007669"/>
    <property type="project" value="TreeGrafter"/>
</dbReference>
<keyword evidence="3 9" id="KW-0812">Transmembrane</keyword>
<dbReference type="EC" id="1.3.1.94" evidence="2 9"/>
<dbReference type="GO" id="GO:0160198">
    <property type="term" value="F:polyprenal reductase activity"/>
    <property type="evidence" value="ECO:0007669"/>
    <property type="project" value="UniProtKB-EC"/>
</dbReference>
<dbReference type="PANTHER" id="PTHR14624:SF0">
    <property type="entry name" value="POLYPRENOL REDUCTASE"/>
    <property type="match status" value="1"/>
</dbReference>
<dbReference type="Pfam" id="PF02544">
    <property type="entry name" value="Steroid_dh"/>
    <property type="match status" value="1"/>
</dbReference>
<name>A0AAD8A3A2_DIPPU</name>
<comment type="pathway">
    <text evidence="9">Protein modification; protein glycosylation.</text>
</comment>
<dbReference type="GO" id="GO:0102389">
    <property type="term" value="F:polyprenol reductase activity"/>
    <property type="evidence" value="ECO:0007669"/>
    <property type="project" value="UniProtKB-UniRule"/>
</dbReference>
<comment type="similarity">
    <text evidence="6 9">Belongs to the steroid 5-alpha reductase family. Polyprenal reductase subfamily.</text>
</comment>
<dbReference type="PROSITE" id="PS50244">
    <property type="entry name" value="S5A_REDUCTASE"/>
    <property type="match status" value="1"/>
</dbReference>
<evidence type="ECO:0000256" key="2">
    <source>
        <dbReference type="ARBA" id="ARBA00012522"/>
    </source>
</evidence>